<dbReference type="Proteomes" id="UP000316406">
    <property type="component" value="Unassembled WGS sequence"/>
</dbReference>
<comment type="caution">
    <text evidence="1">The sequence shown here is derived from an EMBL/GenBank/DDBJ whole genome shotgun (WGS) entry which is preliminary data.</text>
</comment>
<dbReference type="Pfam" id="PF19586">
    <property type="entry name" value="DUF6093"/>
    <property type="match status" value="1"/>
</dbReference>
<dbReference type="AlphaFoldDB" id="A0A556C5A0"/>
<dbReference type="RefSeq" id="WP_143924198.1">
    <property type="nucleotide sequence ID" value="NZ_VLTK01000015.1"/>
</dbReference>
<sequence>MSPLPARGRLKVIPDGWSAHARPTAYGFLTGDCSAFTVSPPGDWTPGGAGSPSYASKWEHAPCSAQFLTQSSRPVTVADGVEIIASHRISVPIASTWLHYGDTIQILDNPDDPALNGREFQVLVAESGTTNWTRDYLCQDVNGQEARAA</sequence>
<name>A0A556C5A0_BREAU</name>
<reference evidence="1 2" key="1">
    <citation type="submission" date="2019-07" db="EMBL/GenBank/DDBJ databases">
        <title>Draft genome sequence of Brevibacterium aurantiacum XU54 isolated from Xinjiang China.</title>
        <authorList>
            <person name="Xu X."/>
        </authorList>
    </citation>
    <scope>NUCLEOTIDE SEQUENCE [LARGE SCALE GENOMIC DNA]</scope>
    <source>
        <strain evidence="1 2">XU54</strain>
    </source>
</reference>
<dbReference type="EMBL" id="VLTK01000015">
    <property type="protein sequence ID" value="TSI12634.1"/>
    <property type="molecule type" value="Genomic_DNA"/>
</dbReference>
<protein>
    <submittedName>
        <fullName evidence="1">Uncharacterized protein</fullName>
    </submittedName>
</protein>
<dbReference type="OrthoDB" id="4804869at2"/>
<dbReference type="InterPro" id="IPR046075">
    <property type="entry name" value="DUF6093"/>
</dbReference>
<gene>
    <name evidence="1" type="ORF">FO013_19355</name>
</gene>
<proteinExistence type="predicted"/>
<keyword evidence="2" id="KW-1185">Reference proteome</keyword>
<organism evidence="1 2">
    <name type="scientific">Brevibacterium aurantiacum</name>
    <dbReference type="NCBI Taxonomy" id="273384"/>
    <lineage>
        <taxon>Bacteria</taxon>
        <taxon>Bacillati</taxon>
        <taxon>Actinomycetota</taxon>
        <taxon>Actinomycetes</taxon>
        <taxon>Micrococcales</taxon>
        <taxon>Brevibacteriaceae</taxon>
        <taxon>Brevibacterium</taxon>
    </lineage>
</organism>
<evidence type="ECO:0000313" key="1">
    <source>
        <dbReference type="EMBL" id="TSI12634.1"/>
    </source>
</evidence>
<accession>A0A556C5A0</accession>
<evidence type="ECO:0000313" key="2">
    <source>
        <dbReference type="Proteomes" id="UP000316406"/>
    </source>
</evidence>